<feature type="region of interest" description="Disordered" evidence="2">
    <location>
        <begin position="366"/>
        <end position="414"/>
    </location>
</feature>
<dbReference type="Gene3D" id="3.10.50.40">
    <property type="match status" value="1"/>
</dbReference>
<reference evidence="3" key="1">
    <citation type="submission" date="2021-01" db="EMBL/GenBank/DDBJ databases">
        <authorList>
            <person name="Corre E."/>
            <person name="Pelletier E."/>
            <person name="Niang G."/>
            <person name="Scheremetjew M."/>
            <person name="Finn R."/>
            <person name="Kale V."/>
            <person name="Holt S."/>
            <person name="Cochrane G."/>
            <person name="Meng A."/>
            <person name="Brown T."/>
            <person name="Cohen L."/>
        </authorList>
    </citation>
    <scope>NUCLEOTIDE SEQUENCE</scope>
    <source>
        <strain evidence="3">OF101</strain>
    </source>
</reference>
<dbReference type="InterPro" id="IPR011990">
    <property type="entry name" value="TPR-like_helical_dom_sf"/>
</dbReference>
<dbReference type="InterPro" id="IPR050754">
    <property type="entry name" value="FKBP4/5/8-like"/>
</dbReference>
<feature type="compositionally biased region" description="Low complexity" evidence="2">
    <location>
        <begin position="381"/>
        <end position="414"/>
    </location>
</feature>
<evidence type="ECO:0000256" key="1">
    <source>
        <dbReference type="PROSITE-ProRule" id="PRU00339"/>
    </source>
</evidence>
<dbReference type="AlphaFoldDB" id="A0A7S1QGR4"/>
<dbReference type="SMART" id="SM00028">
    <property type="entry name" value="TPR"/>
    <property type="match status" value="3"/>
</dbReference>
<sequence length="414" mass="45292">MGKSIDKALLSMKRGDEAVLTCNPSYGFSQGSYAGKVVEVLLILEEIFEVHDMSLAEKDKAVLRKRIKEGDGDVRVHDTAKVKVRVNSATANGEKVIKEPKEFSFTAGDGDVCDAIEGSVLEMRATEEAILRCECSEAVAGGLLGLPDGLEVPVMIHLVVLAVEKVPEKWDLDGEARIARGRARRELAADLFKQGRIRLACHHYELIADLYAALDFFKAEERLVASDLRRIAQLNRAMCMLKFGNMPLVKELCTKVLKEDNSNPKALFRRAKASVALREFPEAIEDLERLLEVEPSSGEGRSLLREARRLRKQSDTHCSKTYAKMCQGLGQLPERDDRRDDDVVVMPDLEKEYSQIAQKHGIVLPKRAARPPQEPQQDASAAGEAAAGEAAPEAAPEAEAAPAAAVAAAAEPEA</sequence>
<gene>
    <name evidence="3" type="ORF">ACAT0790_LOCUS26131</name>
</gene>
<dbReference type="SUPFAM" id="SSF48452">
    <property type="entry name" value="TPR-like"/>
    <property type="match status" value="1"/>
</dbReference>
<evidence type="ECO:0008006" key="4">
    <source>
        <dbReference type="Google" id="ProtNLM"/>
    </source>
</evidence>
<keyword evidence="1" id="KW-0802">TPR repeat</keyword>
<dbReference type="Gene3D" id="1.25.40.10">
    <property type="entry name" value="Tetratricopeptide repeat domain"/>
    <property type="match status" value="1"/>
</dbReference>
<evidence type="ECO:0000256" key="2">
    <source>
        <dbReference type="SAM" id="MobiDB-lite"/>
    </source>
</evidence>
<dbReference type="PROSITE" id="PS50005">
    <property type="entry name" value="TPR"/>
    <property type="match status" value="1"/>
</dbReference>
<name>A0A7S1QGR4_ALECA</name>
<accession>A0A7S1QGR4</accession>
<dbReference type="PANTHER" id="PTHR46512">
    <property type="entry name" value="PEPTIDYLPROLYL ISOMERASE"/>
    <property type="match status" value="1"/>
</dbReference>
<dbReference type="GO" id="GO:0003755">
    <property type="term" value="F:peptidyl-prolyl cis-trans isomerase activity"/>
    <property type="evidence" value="ECO:0007669"/>
    <property type="project" value="InterPro"/>
</dbReference>
<protein>
    <recommendedName>
        <fullName evidence="4">Peptidylprolyl isomerase</fullName>
    </recommendedName>
</protein>
<dbReference type="SUPFAM" id="SSF54534">
    <property type="entry name" value="FKBP-like"/>
    <property type="match status" value="2"/>
</dbReference>
<dbReference type="InterPro" id="IPR019734">
    <property type="entry name" value="TPR_rpt"/>
</dbReference>
<feature type="repeat" description="TPR" evidence="1">
    <location>
        <begin position="264"/>
        <end position="297"/>
    </location>
</feature>
<organism evidence="3">
    <name type="scientific">Alexandrium catenella</name>
    <name type="common">Red tide dinoflagellate</name>
    <name type="synonym">Gonyaulax catenella</name>
    <dbReference type="NCBI Taxonomy" id="2925"/>
    <lineage>
        <taxon>Eukaryota</taxon>
        <taxon>Sar</taxon>
        <taxon>Alveolata</taxon>
        <taxon>Dinophyceae</taxon>
        <taxon>Gonyaulacales</taxon>
        <taxon>Pyrocystaceae</taxon>
        <taxon>Alexandrium</taxon>
    </lineage>
</organism>
<dbReference type="InterPro" id="IPR046357">
    <property type="entry name" value="PPIase_dom_sf"/>
</dbReference>
<proteinExistence type="predicted"/>
<evidence type="ECO:0000313" key="3">
    <source>
        <dbReference type="EMBL" id="CAD9139297.1"/>
    </source>
</evidence>
<dbReference type="EMBL" id="HBGE01043294">
    <property type="protein sequence ID" value="CAD9139297.1"/>
    <property type="molecule type" value="Transcribed_RNA"/>
</dbReference>
<dbReference type="PANTHER" id="PTHR46512:SF10">
    <property type="entry name" value="FK506-BINDING PROTEIN-LIKE"/>
    <property type="match status" value="1"/>
</dbReference>